<dbReference type="InterPro" id="IPR018484">
    <property type="entry name" value="FGGY_N"/>
</dbReference>
<accession>A0A1M5A9W7</accession>
<dbReference type="GO" id="GO:0005524">
    <property type="term" value="F:ATP binding"/>
    <property type="evidence" value="ECO:0007669"/>
    <property type="project" value="UniProtKB-KW"/>
</dbReference>
<dbReference type="GO" id="GO:0006072">
    <property type="term" value="P:glycerol-3-phosphate metabolic process"/>
    <property type="evidence" value="ECO:0007669"/>
    <property type="project" value="InterPro"/>
</dbReference>
<dbReference type="FunFam" id="3.30.420.40:FF:000008">
    <property type="entry name" value="Glycerol kinase"/>
    <property type="match status" value="1"/>
</dbReference>
<feature type="domain" description="Carbohydrate kinase FGGY N-terminal" evidence="14">
    <location>
        <begin position="2"/>
        <end position="246"/>
    </location>
</feature>
<dbReference type="GO" id="GO:0004370">
    <property type="term" value="F:glycerol kinase activity"/>
    <property type="evidence" value="ECO:0007669"/>
    <property type="project" value="UniProtKB-EC"/>
</dbReference>
<dbReference type="InterPro" id="IPR005999">
    <property type="entry name" value="Glycerol_kin"/>
</dbReference>
<evidence type="ECO:0000256" key="11">
    <source>
        <dbReference type="ARBA" id="ARBA00054633"/>
    </source>
</evidence>
<keyword evidence="4 13" id="KW-0808">Transferase</keyword>
<evidence type="ECO:0000313" key="17">
    <source>
        <dbReference type="Proteomes" id="UP000184088"/>
    </source>
</evidence>
<comment type="function">
    <text evidence="11">Key enzyme in the regulation of glycerol uptake and metabolism. Catalyzes the phosphorylation of glycerol to yield sn-glycerol 3-phosphate.</text>
</comment>
<dbReference type="Pfam" id="PF02782">
    <property type="entry name" value="FGGY_C"/>
    <property type="match status" value="1"/>
</dbReference>
<dbReference type="Pfam" id="PF00370">
    <property type="entry name" value="FGGY_N"/>
    <property type="match status" value="1"/>
</dbReference>
<comment type="catalytic activity">
    <reaction evidence="10">
        <text>glycerol + ATP = sn-glycerol 3-phosphate + ADP + H(+)</text>
        <dbReference type="Rhea" id="RHEA:21644"/>
        <dbReference type="ChEBI" id="CHEBI:15378"/>
        <dbReference type="ChEBI" id="CHEBI:17754"/>
        <dbReference type="ChEBI" id="CHEBI:30616"/>
        <dbReference type="ChEBI" id="CHEBI:57597"/>
        <dbReference type="ChEBI" id="CHEBI:456216"/>
        <dbReference type="EC" id="2.7.1.30"/>
    </reaction>
</comment>
<evidence type="ECO:0000256" key="3">
    <source>
        <dbReference type="ARBA" id="ARBA00012099"/>
    </source>
</evidence>
<dbReference type="EMBL" id="FQVH01000016">
    <property type="protein sequence ID" value="SHF26877.1"/>
    <property type="molecule type" value="Genomic_DNA"/>
</dbReference>
<dbReference type="STRING" id="1121256.SAMN02746089_01595"/>
<protein>
    <recommendedName>
        <fullName evidence="3">glycerol kinase</fullName>
        <ecNumber evidence="3">2.7.1.30</ecNumber>
    </recommendedName>
    <alternativeName>
        <fullName evidence="9">ATP:glycerol 3-phosphotransferase</fullName>
    </alternativeName>
</protein>
<comment type="pathway">
    <text evidence="1">Polyol metabolism; glycerol degradation via glycerol kinase pathway; sn-glycerol 3-phosphate from glycerol: step 1/1.</text>
</comment>
<dbReference type="SUPFAM" id="SSF53067">
    <property type="entry name" value="Actin-like ATPase domain"/>
    <property type="match status" value="2"/>
</dbReference>
<dbReference type="AlphaFoldDB" id="A0A1M5A9W7"/>
<sequence>MYIIALDEGTTSVRAILYDGTGKAIVSSSKPIKIKTPRPGWVQQDAEEIYGKAVDVLKELINKAGVAARDIAAIGIANQRETVVVWDRKTGMPVYDAIVWQCRRTADICEKIKAEGMAEEIFNKTGLEVDAYFSATKIKWILENVPGALYKALNGQLIAGTIDSYLIWKLTEEHKHVTDPTNASRTMLFNIKELKWDKDLIRYFDIPIDMLPEVVDSSSKVGYTSVLGDPVLIGGIIGDQQASLFGQCCFDIGEAKNTYGTGSFMLINTGDYIKAPSGLLNTVGWTIRGKATYAIEGSIFISGALIQWLRDQMGILKTAQESEELALQVSDNGGIYIVPAFTGLGAPYWDMYARGLIIGITRGTTKAHIARAALEAMAYQVYDIFDMVENNSGFAIKSLKVDGGASSNNFLMQFQANILGVDVIRPEDLETTARGAAYMSGLTAGVWDMEILKKLNKEDRVFKPDIDFDRARAIKGWRRAVERSKSWAI</sequence>
<evidence type="ECO:0000256" key="5">
    <source>
        <dbReference type="ARBA" id="ARBA00022741"/>
    </source>
</evidence>
<feature type="domain" description="Carbohydrate kinase FGGY C-terminal" evidence="15">
    <location>
        <begin position="256"/>
        <end position="440"/>
    </location>
</feature>
<evidence type="ECO:0000256" key="9">
    <source>
        <dbReference type="ARBA" id="ARBA00043149"/>
    </source>
</evidence>
<dbReference type="InterPro" id="IPR018485">
    <property type="entry name" value="FGGY_C"/>
</dbReference>
<keyword evidence="5" id="KW-0547">Nucleotide-binding</keyword>
<dbReference type="NCBIfam" id="NF000756">
    <property type="entry name" value="PRK00047.1"/>
    <property type="match status" value="1"/>
</dbReference>
<comment type="subunit">
    <text evidence="12">Homotetramer and homodimer (in equilibrium).</text>
</comment>
<dbReference type="InterPro" id="IPR000577">
    <property type="entry name" value="Carb_kinase_FGGY"/>
</dbReference>
<dbReference type="InterPro" id="IPR018483">
    <property type="entry name" value="Carb_kinase_FGGY_CS"/>
</dbReference>
<dbReference type="PANTHER" id="PTHR10196:SF69">
    <property type="entry name" value="GLYCEROL KINASE"/>
    <property type="match status" value="1"/>
</dbReference>
<name>A0A1M5A9W7_9THEO</name>
<dbReference type="InterPro" id="IPR043129">
    <property type="entry name" value="ATPase_NBD"/>
</dbReference>
<dbReference type="OrthoDB" id="9805576at2"/>
<evidence type="ECO:0000259" key="15">
    <source>
        <dbReference type="Pfam" id="PF02782"/>
    </source>
</evidence>
<keyword evidence="7" id="KW-0319">Glycerol metabolism</keyword>
<dbReference type="RefSeq" id="WP_073343712.1">
    <property type="nucleotide sequence ID" value="NZ_FQVH01000016.1"/>
</dbReference>
<evidence type="ECO:0000256" key="4">
    <source>
        <dbReference type="ARBA" id="ARBA00022679"/>
    </source>
</evidence>
<dbReference type="CDD" id="cd07769">
    <property type="entry name" value="ASKHA_NBD_FGGY_GK"/>
    <property type="match status" value="1"/>
</dbReference>
<proteinExistence type="inferred from homology"/>
<keyword evidence="6 13" id="KW-0418">Kinase</keyword>
<evidence type="ECO:0000256" key="12">
    <source>
        <dbReference type="ARBA" id="ARBA00063665"/>
    </source>
</evidence>
<evidence type="ECO:0000256" key="7">
    <source>
        <dbReference type="ARBA" id="ARBA00022798"/>
    </source>
</evidence>
<dbReference type="FunFam" id="3.30.420.40:FF:000007">
    <property type="entry name" value="Glycerol kinase"/>
    <property type="match status" value="1"/>
</dbReference>
<dbReference type="EC" id="2.7.1.30" evidence="3"/>
<reference evidence="16 17" key="1">
    <citation type="submission" date="2016-11" db="EMBL/GenBank/DDBJ databases">
        <authorList>
            <person name="Jaros S."/>
            <person name="Januszkiewicz K."/>
            <person name="Wedrychowicz H."/>
        </authorList>
    </citation>
    <scope>NUCLEOTIDE SEQUENCE [LARGE SCALE GENOMIC DNA]</scope>
    <source>
        <strain evidence="16 17">DSM 17918</strain>
    </source>
</reference>
<evidence type="ECO:0000256" key="2">
    <source>
        <dbReference type="ARBA" id="ARBA00009156"/>
    </source>
</evidence>
<dbReference type="GO" id="GO:0005829">
    <property type="term" value="C:cytosol"/>
    <property type="evidence" value="ECO:0007669"/>
    <property type="project" value="TreeGrafter"/>
</dbReference>
<dbReference type="PROSITE" id="PS00933">
    <property type="entry name" value="FGGY_KINASES_1"/>
    <property type="match status" value="1"/>
</dbReference>
<dbReference type="PIRSF" id="PIRSF000538">
    <property type="entry name" value="GlpK"/>
    <property type="match status" value="1"/>
</dbReference>
<organism evidence="16 17">
    <name type="scientific">Caldanaerobius fijiensis DSM 17918</name>
    <dbReference type="NCBI Taxonomy" id="1121256"/>
    <lineage>
        <taxon>Bacteria</taxon>
        <taxon>Bacillati</taxon>
        <taxon>Bacillota</taxon>
        <taxon>Clostridia</taxon>
        <taxon>Thermoanaerobacterales</taxon>
        <taxon>Thermoanaerobacteraceae</taxon>
        <taxon>Caldanaerobius</taxon>
    </lineage>
</organism>
<evidence type="ECO:0000256" key="10">
    <source>
        <dbReference type="ARBA" id="ARBA00052101"/>
    </source>
</evidence>
<evidence type="ECO:0000256" key="13">
    <source>
        <dbReference type="RuleBase" id="RU003733"/>
    </source>
</evidence>
<evidence type="ECO:0000259" key="14">
    <source>
        <dbReference type="Pfam" id="PF00370"/>
    </source>
</evidence>
<evidence type="ECO:0000313" key="16">
    <source>
        <dbReference type="EMBL" id="SHF26877.1"/>
    </source>
</evidence>
<evidence type="ECO:0000256" key="8">
    <source>
        <dbReference type="ARBA" id="ARBA00022840"/>
    </source>
</evidence>
<keyword evidence="8" id="KW-0067">ATP-binding</keyword>
<comment type="similarity">
    <text evidence="2 13">Belongs to the FGGY kinase family.</text>
</comment>
<dbReference type="PROSITE" id="PS00445">
    <property type="entry name" value="FGGY_KINASES_2"/>
    <property type="match status" value="1"/>
</dbReference>
<evidence type="ECO:0000256" key="6">
    <source>
        <dbReference type="ARBA" id="ARBA00022777"/>
    </source>
</evidence>
<dbReference type="Proteomes" id="UP000184088">
    <property type="component" value="Unassembled WGS sequence"/>
</dbReference>
<keyword evidence="17" id="KW-1185">Reference proteome</keyword>
<dbReference type="PANTHER" id="PTHR10196">
    <property type="entry name" value="SUGAR KINASE"/>
    <property type="match status" value="1"/>
</dbReference>
<dbReference type="GO" id="GO:0006071">
    <property type="term" value="P:glycerol metabolic process"/>
    <property type="evidence" value="ECO:0007669"/>
    <property type="project" value="UniProtKB-KW"/>
</dbReference>
<gene>
    <name evidence="16" type="ORF">SAMN02746089_01595</name>
</gene>
<dbReference type="Gene3D" id="3.30.420.40">
    <property type="match status" value="2"/>
</dbReference>
<dbReference type="NCBIfam" id="TIGR01311">
    <property type="entry name" value="glycerol_kin"/>
    <property type="match status" value="1"/>
</dbReference>
<evidence type="ECO:0000256" key="1">
    <source>
        <dbReference type="ARBA" id="ARBA00005190"/>
    </source>
</evidence>